<comment type="caution">
    <text evidence="2">The sequence shown here is derived from an EMBL/GenBank/DDBJ whole genome shotgun (WGS) entry which is preliminary data.</text>
</comment>
<feature type="transmembrane region" description="Helical" evidence="1">
    <location>
        <begin position="161"/>
        <end position="186"/>
    </location>
</feature>
<keyword evidence="1" id="KW-0812">Transmembrane</keyword>
<dbReference type="AlphaFoldDB" id="A0A1V8TCB5"/>
<feature type="transmembrane region" description="Helical" evidence="1">
    <location>
        <begin position="60"/>
        <end position="86"/>
    </location>
</feature>
<dbReference type="Proteomes" id="UP000192596">
    <property type="component" value="Unassembled WGS sequence"/>
</dbReference>
<name>A0A1V8TCB5_9PEZI</name>
<gene>
    <name evidence="2" type="ORF">B0A48_05814</name>
</gene>
<feature type="transmembrane region" description="Helical" evidence="1">
    <location>
        <begin position="18"/>
        <end position="39"/>
    </location>
</feature>
<feature type="transmembrane region" description="Helical" evidence="1">
    <location>
        <begin position="198"/>
        <end position="216"/>
    </location>
</feature>
<protein>
    <submittedName>
        <fullName evidence="2">Uncharacterized protein</fullName>
    </submittedName>
</protein>
<evidence type="ECO:0000313" key="3">
    <source>
        <dbReference type="Proteomes" id="UP000192596"/>
    </source>
</evidence>
<keyword evidence="1" id="KW-0472">Membrane</keyword>
<accession>A0A1V8TCB5</accession>
<proteinExistence type="predicted"/>
<dbReference type="EMBL" id="NAJO01000011">
    <property type="protein sequence ID" value="OQO08924.1"/>
    <property type="molecule type" value="Genomic_DNA"/>
</dbReference>
<evidence type="ECO:0000313" key="2">
    <source>
        <dbReference type="EMBL" id="OQO08924.1"/>
    </source>
</evidence>
<feature type="transmembrane region" description="Helical" evidence="1">
    <location>
        <begin position="131"/>
        <end position="149"/>
    </location>
</feature>
<dbReference type="InParanoid" id="A0A1V8TCB5"/>
<feature type="transmembrane region" description="Helical" evidence="1">
    <location>
        <begin position="222"/>
        <end position="244"/>
    </location>
</feature>
<dbReference type="OrthoDB" id="18595at2759"/>
<keyword evidence="1" id="KW-1133">Transmembrane helix</keyword>
<organism evidence="2 3">
    <name type="scientific">Cryoendolithus antarcticus</name>
    <dbReference type="NCBI Taxonomy" id="1507870"/>
    <lineage>
        <taxon>Eukaryota</taxon>
        <taxon>Fungi</taxon>
        <taxon>Dikarya</taxon>
        <taxon>Ascomycota</taxon>
        <taxon>Pezizomycotina</taxon>
        <taxon>Dothideomycetes</taxon>
        <taxon>Dothideomycetidae</taxon>
        <taxon>Cladosporiales</taxon>
        <taxon>Cladosporiaceae</taxon>
        <taxon>Cryoendolithus</taxon>
    </lineage>
</organism>
<evidence type="ECO:0000256" key="1">
    <source>
        <dbReference type="SAM" id="Phobius"/>
    </source>
</evidence>
<reference evidence="3" key="1">
    <citation type="submission" date="2017-03" db="EMBL/GenBank/DDBJ databases">
        <title>Genomes of endolithic fungi from Antarctica.</title>
        <authorList>
            <person name="Coleine C."/>
            <person name="Masonjones S."/>
            <person name="Stajich J.E."/>
        </authorList>
    </citation>
    <scope>NUCLEOTIDE SEQUENCE [LARGE SCALE GENOMIC DNA]</scope>
    <source>
        <strain evidence="3">CCFEE 5527</strain>
    </source>
</reference>
<sequence length="343" mass="38027">MDSREQTVVVDRGMAPNYFGAAIFWSYILAAITLTSTILHDFYSQYRTHAPLSPQRRRQLLTSSSLGLLSFAALSTNMLNVLIQSFALWSISRPPLGLLSAYPAEIYTWSTTSILFLDFGEAIVANSARFFWTQSALLATLSVNFYMALEGRKRNVLRLWAYFAVGQILPISFALGLFHCAVTLATADSKKDVKVKKIWAVATMALYCSCLANAQLVAGTVWLMPLILVASVLMLVPLSLAVEFEAPKTEFDEEQWLSNGGVQRIVLLISSVMTLIKSTQIVQEGWTLQGLGRALFGHRAVSSLGVDLLLSMIGFTWWSITDRKPRESDSGFAKPIHTVARTR</sequence>
<keyword evidence="3" id="KW-1185">Reference proteome</keyword>